<dbReference type="Proteomes" id="UP000321790">
    <property type="component" value="Unassembled WGS sequence"/>
</dbReference>
<reference evidence="3" key="1">
    <citation type="submission" date="2019-08" db="EMBL/GenBank/DDBJ databases">
        <title>Seonamhaeicola sediminis sp. nov., isolated from marine sediment.</title>
        <authorList>
            <person name="Cao W.R."/>
        </authorList>
    </citation>
    <scope>NUCLEOTIDE SEQUENCE [LARGE SCALE GENOMIC DNA]</scope>
    <source>
        <strain evidence="3">Gy8</strain>
    </source>
</reference>
<evidence type="ECO:0000313" key="2">
    <source>
        <dbReference type="EMBL" id="TXE12793.1"/>
    </source>
</evidence>
<gene>
    <name evidence="2" type="ORF">FUA26_03060</name>
</gene>
<name>A0A5C7AYP8_9FLAO</name>
<dbReference type="AlphaFoldDB" id="A0A5C7AYP8"/>
<accession>A0A5C7AYP8</accession>
<dbReference type="EMBL" id="VOSC01000012">
    <property type="protein sequence ID" value="TXE12793.1"/>
    <property type="molecule type" value="Genomic_DNA"/>
</dbReference>
<protein>
    <submittedName>
        <fullName evidence="2">Uncharacterized protein</fullName>
    </submittedName>
</protein>
<proteinExistence type="predicted"/>
<sequence length="177" mass="18829">MKKIQFLVLTIFSLCYLSCSSSDDSDTLKTNVLGTIQLSGDDTAMVGTSLTVGNINLDGLTSTGTTKSVTLLDENTTINGNEVNSNNGATNGFVIVATQFNTEDNAAVNKVISMVIVKNSTEYRYVCSTPPTTSAYDTDCGSGFSVDKTKKEVVFNNTTVINTTSGKILTMNGTITW</sequence>
<organism evidence="2 3">
    <name type="scientific">Seonamhaeicola algicola</name>
    <dbReference type="NCBI Taxonomy" id="1719036"/>
    <lineage>
        <taxon>Bacteria</taxon>
        <taxon>Pseudomonadati</taxon>
        <taxon>Bacteroidota</taxon>
        <taxon>Flavobacteriia</taxon>
        <taxon>Flavobacteriales</taxon>
        <taxon>Flavobacteriaceae</taxon>
    </lineage>
</organism>
<keyword evidence="1" id="KW-0732">Signal</keyword>
<keyword evidence="3" id="KW-1185">Reference proteome</keyword>
<feature type="chain" id="PRO_5022692673" evidence="1">
    <location>
        <begin position="23"/>
        <end position="177"/>
    </location>
</feature>
<dbReference type="RefSeq" id="WP_147131412.1">
    <property type="nucleotide sequence ID" value="NZ_VOSC01000012.1"/>
</dbReference>
<dbReference type="OrthoDB" id="1134603at2"/>
<evidence type="ECO:0000313" key="3">
    <source>
        <dbReference type="Proteomes" id="UP000321790"/>
    </source>
</evidence>
<evidence type="ECO:0000256" key="1">
    <source>
        <dbReference type="SAM" id="SignalP"/>
    </source>
</evidence>
<comment type="caution">
    <text evidence="2">The sequence shown here is derived from an EMBL/GenBank/DDBJ whole genome shotgun (WGS) entry which is preliminary data.</text>
</comment>
<feature type="signal peptide" evidence="1">
    <location>
        <begin position="1"/>
        <end position="22"/>
    </location>
</feature>